<organism evidence="2 3">
    <name type="scientific">Papaver somniferum</name>
    <name type="common">Opium poppy</name>
    <dbReference type="NCBI Taxonomy" id="3469"/>
    <lineage>
        <taxon>Eukaryota</taxon>
        <taxon>Viridiplantae</taxon>
        <taxon>Streptophyta</taxon>
        <taxon>Embryophyta</taxon>
        <taxon>Tracheophyta</taxon>
        <taxon>Spermatophyta</taxon>
        <taxon>Magnoliopsida</taxon>
        <taxon>Ranunculales</taxon>
        <taxon>Papaveraceae</taxon>
        <taxon>Papaveroideae</taxon>
        <taxon>Papaver</taxon>
    </lineage>
</organism>
<gene>
    <name evidence="2" type="ORF">C5167_012468</name>
</gene>
<accession>A0A4Y7J1G3</accession>
<reference evidence="2 3" key="1">
    <citation type="journal article" date="2018" name="Science">
        <title>The opium poppy genome and morphinan production.</title>
        <authorList>
            <person name="Guo L."/>
            <person name="Winzer T."/>
            <person name="Yang X."/>
            <person name="Li Y."/>
            <person name="Ning Z."/>
            <person name="He Z."/>
            <person name="Teodor R."/>
            <person name="Lu Y."/>
            <person name="Bowser T.A."/>
            <person name="Graham I.A."/>
            <person name="Ye K."/>
        </authorList>
    </citation>
    <scope>NUCLEOTIDE SEQUENCE [LARGE SCALE GENOMIC DNA]</scope>
    <source>
        <strain evidence="3">cv. HN1</strain>
        <tissue evidence="2">Leaves</tissue>
    </source>
</reference>
<dbReference type="OMA" id="MSICLDM"/>
<dbReference type="OrthoDB" id="671439at2759"/>
<dbReference type="PANTHER" id="PTHR31642:SF26">
    <property type="entry name" value="HXXXD-TYPE ACYL-TRANSFERASE FAMILY PROTEIN"/>
    <property type="match status" value="1"/>
</dbReference>
<dbReference type="Proteomes" id="UP000316621">
    <property type="component" value="Chromosome 3"/>
</dbReference>
<dbReference type="Pfam" id="PF02458">
    <property type="entry name" value="Transferase"/>
    <property type="match status" value="1"/>
</dbReference>
<evidence type="ECO:0000313" key="3">
    <source>
        <dbReference type="Proteomes" id="UP000316621"/>
    </source>
</evidence>
<dbReference type="InterPro" id="IPR050317">
    <property type="entry name" value="Plant_Fungal_Acyltransferase"/>
</dbReference>
<dbReference type="PANTHER" id="PTHR31642">
    <property type="entry name" value="TRICHOTHECENE 3-O-ACETYLTRANSFERASE"/>
    <property type="match status" value="1"/>
</dbReference>
<keyword evidence="3" id="KW-1185">Reference proteome</keyword>
<name>A0A4Y7J1G3_PAPSO</name>
<proteinExistence type="inferred from homology"/>
<dbReference type="InterPro" id="IPR023213">
    <property type="entry name" value="CAT-like_dom_sf"/>
</dbReference>
<dbReference type="EMBL" id="CM010717">
    <property type="protein sequence ID" value="RZC53609.1"/>
    <property type="molecule type" value="Genomic_DNA"/>
</dbReference>
<dbReference type="GO" id="GO:0016747">
    <property type="term" value="F:acyltransferase activity, transferring groups other than amino-acyl groups"/>
    <property type="evidence" value="ECO:0007669"/>
    <property type="project" value="TreeGrafter"/>
</dbReference>
<sequence length="454" mass="50753">MSSSVSITRKKTLGSIKEVEDGKFCNLSVLDRVMEPFSLRIVLYYQFPANTDFTKLKKKFGISISYTLSAFTIVVGRLRPNPTPSEGHWHIKCNDAGVRTIEARAKCSLNEWLMSVTREKELELIYWDEMPNNPHLWSTFYVQLTEFEEGGFAVGLSCAHLLADATTATMFLKAWADSHLLRKLQSPPLFHPLPPRKPCTSNTENHEPYSDLISHYKSSIESISNSITASKGEEYSTITFAFSDEMVRKCIFEASSNSSPFAALAALFWVCISKVKGRNDGLINMCVCLDMRNVLGLGKEFFGNCMVFKKVSGDIGVVDKEAGLANAARAIQNVVCEMEEKERIMDLIEWLEKNSGTHRLFQPINGNDIICANWDKLDPYSAEFESGFNPVRASYHLGPVFGEGQVIILPSPKDSEKEGSMGRVVMVTLPKDEAAKLIEESLILNLSPNILMKS</sequence>
<protein>
    <submittedName>
        <fullName evidence="2">Uncharacterized protein</fullName>
    </submittedName>
</protein>
<dbReference type="AlphaFoldDB" id="A0A4Y7J1G3"/>
<dbReference type="Gene3D" id="3.30.559.10">
    <property type="entry name" value="Chloramphenicol acetyltransferase-like domain"/>
    <property type="match status" value="2"/>
</dbReference>
<evidence type="ECO:0000256" key="1">
    <source>
        <dbReference type="ARBA" id="ARBA00009861"/>
    </source>
</evidence>
<evidence type="ECO:0000313" key="2">
    <source>
        <dbReference type="EMBL" id="RZC53609.1"/>
    </source>
</evidence>
<comment type="similarity">
    <text evidence="1">Belongs to the plant acyltransferase family.</text>
</comment>
<dbReference type="Gramene" id="RZC53609">
    <property type="protein sequence ID" value="RZC53609"/>
    <property type="gene ID" value="C5167_012468"/>
</dbReference>
<dbReference type="STRING" id="3469.A0A4Y7J1G3"/>